<gene>
    <name evidence="2" type="ORF">SAMN04488007_3465</name>
</gene>
<dbReference type="Proteomes" id="UP000184314">
    <property type="component" value="Unassembled WGS sequence"/>
</dbReference>
<dbReference type="GO" id="GO:0003676">
    <property type="term" value="F:nucleic acid binding"/>
    <property type="evidence" value="ECO:0007669"/>
    <property type="project" value="InterPro"/>
</dbReference>
<evidence type="ECO:0000259" key="1">
    <source>
        <dbReference type="SMART" id="SM00507"/>
    </source>
</evidence>
<name>A0A1M6U376_9FLAO</name>
<dbReference type="GO" id="GO:0004519">
    <property type="term" value="F:endonuclease activity"/>
    <property type="evidence" value="ECO:0007669"/>
    <property type="project" value="UniProtKB-KW"/>
</dbReference>
<keyword evidence="2" id="KW-0378">Hydrolase</keyword>
<accession>A0A1M6U376</accession>
<evidence type="ECO:0000313" key="3">
    <source>
        <dbReference type="Proteomes" id="UP000184314"/>
    </source>
</evidence>
<dbReference type="EMBL" id="FQZX01000003">
    <property type="protein sequence ID" value="SHK63591.1"/>
    <property type="molecule type" value="Genomic_DNA"/>
</dbReference>
<protein>
    <submittedName>
        <fullName evidence="2">HNH endonuclease</fullName>
    </submittedName>
</protein>
<feature type="domain" description="HNH nuclease" evidence="1">
    <location>
        <begin position="7"/>
        <end position="58"/>
    </location>
</feature>
<proteinExistence type="predicted"/>
<dbReference type="Pfam" id="PF01844">
    <property type="entry name" value="HNH"/>
    <property type="match status" value="1"/>
</dbReference>
<dbReference type="SMART" id="SM00507">
    <property type="entry name" value="HNHc"/>
    <property type="match status" value="1"/>
</dbReference>
<dbReference type="InterPro" id="IPR002711">
    <property type="entry name" value="HNH"/>
</dbReference>
<dbReference type="CDD" id="cd00085">
    <property type="entry name" value="HNHc"/>
    <property type="match status" value="1"/>
</dbReference>
<dbReference type="STRING" id="228958.SAMN04488007_3465"/>
<organism evidence="2 3">
    <name type="scientific">Maribacter aquivivus</name>
    <dbReference type="NCBI Taxonomy" id="228958"/>
    <lineage>
        <taxon>Bacteria</taxon>
        <taxon>Pseudomonadati</taxon>
        <taxon>Bacteroidota</taxon>
        <taxon>Flavobacteriia</taxon>
        <taxon>Flavobacteriales</taxon>
        <taxon>Flavobacteriaceae</taxon>
        <taxon>Maribacter</taxon>
    </lineage>
</organism>
<dbReference type="GO" id="GO:0008270">
    <property type="term" value="F:zinc ion binding"/>
    <property type="evidence" value="ECO:0007669"/>
    <property type="project" value="InterPro"/>
</dbReference>
<dbReference type="Gene3D" id="1.10.30.50">
    <property type="match status" value="1"/>
</dbReference>
<dbReference type="AlphaFoldDB" id="A0A1M6U376"/>
<dbReference type="OrthoDB" id="9779761at2"/>
<evidence type="ECO:0000313" key="2">
    <source>
        <dbReference type="EMBL" id="SHK63591.1"/>
    </source>
</evidence>
<reference evidence="3" key="1">
    <citation type="submission" date="2016-11" db="EMBL/GenBank/DDBJ databases">
        <authorList>
            <person name="Varghese N."/>
            <person name="Submissions S."/>
        </authorList>
    </citation>
    <scope>NUCLEOTIDE SEQUENCE [LARGE SCALE GENOMIC DNA]</scope>
    <source>
        <strain evidence="3">DSM 16478</strain>
    </source>
</reference>
<dbReference type="InterPro" id="IPR003615">
    <property type="entry name" value="HNH_nuc"/>
</dbReference>
<keyword evidence="3" id="KW-1185">Reference proteome</keyword>
<sequence length="360" mass="41525">MPFNANTKARMFIKSARICCLCYKPCGTNIEAAHIIAEADGGSNADDNGIPLCFDCHQEIGGYDVRHPKGNKFTDIELKSRRDKVYELVENGVLQAQLVTSQLRTNSNSVHQHNSNIEINTYKPTKEVKVIIELALNQSTRPENIPLKLQLLNEREQAFVIDTLTEKFDNSESLNSLFAIIISENFNEKSLVILEQILRKVTILMDIDLKRDFMCNVPIDILKTTDEGLRIAFFTELIGILEQNQFAEVNKITGCLTKIQESIPEVLVDRYFKALIRMTDSGAWQAQPIAKRILLSLDKELAKRALSQIDKELLIYDYKKDYYPKLIEQHKKNWPKDKKELFDNYLILEKQEFNIKYMMQ</sequence>
<dbReference type="RefSeq" id="WP_073246534.1">
    <property type="nucleotide sequence ID" value="NZ_FQZX01000003.1"/>
</dbReference>
<keyword evidence="2" id="KW-0255">Endonuclease</keyword>
<keyword evidence="2" id="KW-0540">Nuclease</keyword>